<comment type="caution">
    <text evidence="1">The sequence shown here is derived from an EMBL/GenBank/DDBJ whole genome shotgun (WGS) entry which is preliminary data.</text>
</comment>
<gene>
    <name evidence="1" type="ORF">ANAPC1_00143</name>
</gene>
<accession>A0AA45US41</accession>
<reference evidence="2" key="1">
    <citation type="submission" date="2016-03" db="EMBL/GenBank/DDBJ databases">
        <authorList>
            <person name="Loux Valentin"/>
        </authorList>
    </citation>
    <scope>NUCLEOTIDE SEQUENCE [LARGE SCALE GENOMIC DNA]</scope>
    <source>
        <strain evidence="2">C1</strain>
    </source>
</reference>
<evidence type="ECO:0000313" key="1">
    <source>
        <dbReference type="EMBL" id="SBO13805.1"/>
    </source>
</evidence>
<name>A0AA45US41_ANAPH</name>
<proteinExistence type="predicted"/>
<dbReference type="Proteomes" id="UP000078419">
    <property type="component" value="Unassembled WGS sequence"/>
</dbReference>
<evidence type="ECO:0000313" key="2">
    <source>
        <dbReference type="Proteomes" id="UP000078419"/>
    </source>
</evidence>
<dbReference type="AlphaFoldDB" id="A0AA45US41"/>
<sequence>MKEGEIYSSPPLFCTVMAEKGNCALDSSWGCLSLWIDDAHSIYGFFLITQANIVLGLPEL</sequence>
<dbReference type="EMBL" id="FLLR01000004">
    <property type="protein sequence ID" value="SBO13805.1"/>
    <property type="molecule type" value="Genomic_DNA"/>
</dbReference>
<protein>
    <submittedName>
        <fullName evidence="1">Uncharacterized protein</fullName>
    </submittedName>
</protein>
<organism evidence="1 2">
    <name type="scientific">Anaplasma phagocytophilum</name>
    <name type="common">Ehrlichia phagocytophila</name>
    <dbReference type="NCBI Taxonomy" id="948"/>
    <lineage>
        <taxon>Bacteria</taxon>
        <taxon>Pseudomonadati</taxon>
        <taxon>Pseudomonadota</taxon>
        <taxon>Alphaproteobacteria</taxon>
        <taxon>Rickettsiales</taxon>
        <taxon>Anaplasmataceae</taxon>
        <taxon>Anaplasma</taxon>
        <taxon>phagocytophilum group</taxon>
    </lineage>
</organism>